<organism evidence="2 3">
    <name type="scientific">Panagrellus redivivus</name>
    <name type="common">Microworm</name>
    <dbReference type="NCBI Taxonomy" id="6233"/>
    <lineage>
        <taxon>Eukaryota</taxon>
        <taxon>Metazoa</taxon>
        <taxon>Ecdysozoa</taxon>
        <taxon>Nematoda</taxon>
        <taxon>Chromadorea</taxon>
        <taxon>Rhabditida</taxon>
        <taxon>Tylenchina</taxon>
        <taxon>Panagrolaimomorpha</taxon>
        <taxon>Panagrolaimoidea</taxon>
        <taxon>Panagrolaimidae</taxon>
        <taxon>Panagrellus</taxon>
    </lineage>
</organism>
<evidence type="ECO:0000313" key="2">
    <source>
        <dbReference type="Proteomes" id="UP000492821"/>
    </source>
</evidence>
<keyword evidence="1" id="KW-1133">Transmembrane helix</keyword>
<accession>A0A7E4W6M0</accession>
<evidence type="ECO:0000313" key="3">
    <source>
        <dbReference type="WBParaSite" id="Pan_g7028.t1"/>
    </source>
</evidence>
<dbReference type="Proteomes" id="UP000492821">
    <property type="component" value="Unassembled WGS sequence"/>
</dbReference>
<reference evidence="2" key="1">
    <citation type="journal article" date="2013" name="Genetics">
        <title>The draft genome and transcriptome of Panagrellus redivivus are shaped by the harsh demands of a free-living lifestyle.</title>
        <authorList>
            <person name="Srinivasan J."/>
            <person name="Dillman A.R."/>
            <person name="Macchietto M.G."/>
            <person name="Heikkinen L."/>
            <person name="Lakso M."/>
            <person name="Fracchia K.M."/>
            <person name="Antoshechkin I."/>
            <person name="Mortazavi A."/>
            <person name="Wong G."/>
            <person name="Sternberg P.W."/>
        </authorList>
    </citation>
    <scope>NUCLEOTIDE SEQUENCE [LARGE SCALE GENOMIC DNA]</scope>
    <source>
        <strain evidence="2">MT8872</strain>
    </source>
</reference>
<proteinExistence type="predicted"/>
<keyword evidence="1" id="KW-0472">Membrane</keyword>
<dbReference type="WBParaSite" id="Pan_g7028.t1">
    <property type="protein sequence ID" value="Pan_g7028.t1"/>
    <property type="gene ID" value="Pan_g7028"/>
</dbReference>
<sequence length="240" mass="27927">MDPNQLPKALKESGHNFVVWYSIEAVFNVVTIINGTVMIMTFLRLHALHMYFRTVCINVFVLAPGIDGIDLLASALHNPMTMATRRHAIASAQANRKHFEATFIRPFKREGYLVLERSFDTIHKRLHQIRQQDFEDPCFEHWRRVRNRLSQVQVRQMGLDWAWKLLSGCQLGSQQKVDRQIVTSDKECCDKLNETKTVDFHDVYSTPKVTNDPTAVMMVVFCDSLITVLSRRHQKWPRSE</sequence>
<dbReference type="AlphaFoldDB" id="A0A7E4W6M0"/>
<keyword evidence="1" id="KW-0812">Transmembrane</keyword>
<protein>
    <submittedName>
        <fullName evidence="3">G protein-coupled receptor</fullName>
    </submittedName>
</protein>
<name>A0A7E4W6M0_PANRE</name>
<reference evidence="3" key="2">
    <citation type="submission" date="2020-10" db="UniProtKB">
        <authorList>
            <consortium name="WormBaseParasite"/>
        </authorList>
    </citation>
    <scope>IDENTIFICATION</scope>
</reference>
<feature type="transmembrane region" description="Helical" evidence="1">
    <location>
        <begin position="55"/>
        <end position="76"/>
    </location>
</feature>
<evidence type="ECO:0000256" key="1">
    <source>
        <dbReference type="SAM" id="Phobius"/>
    </source>
</evidence>
<feature type="transmembrane region" description="Helical" evidence="1">
    <location>
        <begin position="20"/>
        <end position="43"/>
    </location>
</feature>
<keyword evidence="2" id="KW-1185">Reference proteome</keyword>